<comment type="caution">
    <text evidence="1">The sequence shown here is derived from an EMBL/GenBank/DDBJ whole genome shotgun (WGS) entry which is preliminary data.</text>
</comment>
<keyword evidence="2" id="KW-1185">Reference proteome</keyword>
<dbReference type="Proteomes" id="UP000664169">
    <property type="component" value="Unassembled WGS sequence"/>
</dbReference>
<proteinExistence type="predicted"/>
<evidence type="ECO:0000313" key="2">
    <source>
        <dbReference type="Proteomes" id="UP000664169"/>
    </source>
</evidence>
<evidence type="ECO:0000313" key="1">
    <source>
        <dbReference type="EMBL" id="CAF9926084.1"/>
    </source>
</evidence>
<reference evidence="1" key="1">
    <citation type="submission" date="2021-03" db="EMBL/GenBank/DDBJ databases">
        <authorList>
            <person name="Tagirdzhanova G."/>
        </authorList>
    </citation>
    <scope>NUCLEOTIDE SEQUENCE</scope>
</reference>
<organism evidence="1 2">
    <name type="scientific">Gomphillus americanus</name>
    <dbReference type="NCBI Taxonomy" id="1940652"/>
    <lineage>
        <taxon>Eukaryota</taxon>
        <taxon>Fungi</taxon>
        <taxon>Dikarya</taxon>
        <taxon>Ascomycota</taxon>
        <taxon>Pezizomycotina</taxon>
        <taxon>Lecanoromycetes</taxon>
        <taxon>OSLEUM clade</taxon>
        <taxon>Ostropomycetidae</taxon>
        <taxon>Ostropales</taxon>
        <taxon>Graphidaceae</taxon>
        <taxon>Gomphilloideae</taxon>
        <taxon>Gomphillus</taxon>
    </lineage>
</organism>
<accession>A0A8H3FMH2</accession>
<name>A0A8H3FMH2_9LECA</name>
<dbReference type="EMBL" id="CAJPDQ010000024">
    <property type="protein sequence ID" value="CAF9926084.1"/>
    <property type="molecule type" value="Genomic_DNA"/>
</dbReference>
<protein>
    <submittedName>
        <fullName evidence="1">Uncharacterized protein</fullName>
    </submittedName>
</protein>
<sequence length="514" mass="60105">MPTAVRVRGKKGNKRRILLETTEDQRRVTPLPSTTSLSKLEALPNELIQAILWDSLNLNLTLVSPILARKLNNNSLRRRFVLFAFFKCSFMTWTPHRSNGPFWGSGLEGNPGQSLRFYQDRHGTSIDWPSQYLLANEIMDQAWFSINLLFSCQKEYLSKIVPQPFSDLLHPRFTIVTKPWTVLQQNDSGQLPPWFVDLSHLRTTDEQLLKIEQYWNFVEEKGFYDEWEMLLWHDYGEGRFRVSLEIFPIHNSSKVPISDFNKVCRFKWFVEESEDLKHEFSVAMIDWTMQCPEPNHRLFNPVTWTMESADLLSILTRKYDTIDPSPEFLDAISQGLASAILQKFLPALFVLCSVRVFNRNPKMGDSNQHIYQDLVWKLSDYARWRYENGDIQSNTICVLRNVPSRNSLCPILQHPDKHMRLPINSDHLITAMESACEPKATVGSYYIFCWISINFITDITNRDLPFPERTLKQIHRLELMAGDSEYATQCYEYFNTALDKVWSPRIGSIRRKEI</sequence>
<dbReference type="OrthoDB" id="1875589at2759"/>
<dbReference type="AlphaFoldDB" id="A0A8H3FMH2"/>
<gene>
    <name evidence="1" type="ORF">GOMPHAMPRED_004055</name>
</gene>